<comment type="caution">
    <text evidence="1">The sequence shown here is derived from an EMBL/GenBank/DDBJ whole genome shotgun (WGS) entry which is preliminary data.</text>
</comment>
<proteinExistence type="predicted"/>
<name>A0A9N7TZE7_PLEPL</name>
<accession>A0A9N7TZE7</accession>
<reference evidence="1" key="1">
    <citation type="submission" date="2020-03" db="EMBL/GenBank/DDBJ databases">
        <authorList>
            <person name="Weist P."/>
        </authorList>
    </citation>
    <scope>NUCLEOTIDE SEQUENCE</scope>
</reference>
<organism evidence="1 2">
    <name type="scientific">Pleuronectes platessa</name>
    <name type="common">European plaice</name>
    <dbReference type="NCBI Taxonomy" id="8262"/>
    <lineage>
        <taxon>Eukaryota</taxon>
        <taxon>Metazoa</taxon>
        <taxon>Chordata</taxon>
        <taxon>Craniata</taxon>
        <taxon>Vertebrata</taxon>
        <taxon>Euteleostomi</taxon>
        <taxon>Actinopterygii</taxon>
        <taxon>Neopterygii</taxon>
        <taxon>Teleostei</taxon>
        <taxon>Neoteleostei</taxon>
        <taxon>Acanthomorphata</taxon>
        <taxon>Carangaria</taxon>
        <taxon>Pleuronectiformes</taxon>
        <taxon>Pleuronectoidei</taxon>
        <taxon>Pleuronectidae</taxon>
        <taxon>Pleuronectes</taxon>
    </lineage>
</organism>
<evidence type="ECO:0000313" key="1">
    <source>
        <dbReference type="EMBL" id="CAB1421929.1"/>
    </source>
</evidence>
<dbReference type="Proteomes" id="UP001153269">
    <property type="component" value="Unassembled WGS sequence"/>
</dbReference>
<keyword evidence="2" id="KW-1185">Reference proteome</keyword>
<dbReference type="EMBL" id="CADEAL010000555">
    <property type="protein sequence ID" value="CAB1421929.1"/>
    <property type="molecule type" value="Genomic_DNA"/>
</dbReference>
<protein>
    <submittedName>
        <fullName evidence="1">Uncharacterized protein</fullName>
    </submittedName>
</protein>
<dbReference type="AlphaFoldDB" id="A0A9N7TZE7"/>
<sequence>DTGLLSLKMGQRKLSRDTIRGLSYRWLTSCDLGADGLSKAGRITSGNNRHVLCDFLSSIRLPTVNAPCVIACCKARIRLSPISQIFATYEFIEPHGGLLPLSACWHVFLLPFPPPLRSACSSCSLLSIRRPSQRHFYLAALSSHSLYTHVLRLVRVFVTRHVANGPFCRGLAVISRSALGHKVGLSLIVHVGGSGIGGWLRFLVLEPGEPSGSSHAVGLAAN</sequence>
<feature type="non-terminal residue" evidence="1">
    <location>
        <position position="222"/>
    </location>
</feature>
<gene>
    <name evidence="1" type="ORF">PLEPLA_LOCUS9818</name>
</gene>
<evidence type="ECO:0000313" key="2">
    <source>
        <dbReference type="Proteomes" id="UP001153269"/>
    </source>
</evidence>